<evidence type="ECO:0000256" key="6">
    <source>
        <dbReference type="ARBA" id="ARBA00022723"/>
    </source>
</evidence>
<dbReference type="Proteomes" id="UP000627464">
    <property type="component" value="Unassembled WGS sequence"/>
</dbReference>
<accession>A0ABQ1GI71</accession>
<dbReference type="InterPro" id="IPR006179">
    <property type="entry name" value="5_nucleotidase/apyrase"/>
</dbReference>
<keyword evidence="7 11" id="KW-0732">Signal</keyword>
<keyword evidence="10" id="KW-0511">Multifunctional enzyme</keyword>
<comment type="catalytic activity">
    <reaction evidence="1">
        <text>a ribonucleoside 3'-phosphate + H2O = a ribonucleoside + phosphate</text>
        <dbReference type="Rhea" id="RHEA:10144"/>
        <dbReference type="ChEBI" id="CHEBI:13197"/>
        <dbReference type="ChEBI" id="CHEBI:15377"/>
        <dbReference type="ChEBI" id="CHEBI:18254"/>
        <dbReference type="ChEBI" id="CHEBI:43474"/>
        <dbReference type="EC" id="3.1.3.6"/>
    </reaction>
</comment>
<evidence type="ECO:0000256" key="4">
    <source>
        <dbReference type="ARBA" id="ARBA00004196"/>
    </source>
</evidence>
<evidence type="ECO:0000256" key="1">
    <source>
        <dbReference type="ARBA" id="ARBA00000527"/>
    </source>
</evidence>
<evidence type="ECO:0000256" key="3">
    <source>
        <dbReference type="ARBA" id="ARBA00001968"/>
    </source>
</evidence>
<keyword evidence="8 11" id="KW-0547">Nucleotide-binding</keyword>
<dbReference type="Gene3D" id="3.60.21.10">
    <property type="match status" value="1"/>
</dbReference>
<comment type="subcellular location">
    <subcellularLocation>
        <location evidence="4">Cell envelope</location>
    </subcellularLocation>
</comment>
<feature type="domain" description="5'-Nucleotidase C-terminal" evidence="13">
    <location>
        <begin position="358"/>
        <end position="552"/>
    </location>
</feature>
<dbReference type="PANTHER" id="PTHR11575">
    <property type="entry name" value="5'-NUCLEOTIDASE-RELATED"/>
    <property type="match status" value="1"/>
</dbReference>
<gene>
    <name evidence="14" type="primary">cpdB</name>
    <name evidence="14" type="ORF">GCM10011328_19010</name>
</gene>
<dbReference type="PANTHER" id="PTHR11575:SF6">
    <property type="entry name" value="2',3'-CYCLIC-NUCLEOTIDE 2'-PHOSPHODIESTERASE_3'-NUCLEOTIDASE"/>
    <property type="match status" value="1"/>
</dbReference>
<proteinExistence type="inferred from homology"/>
<feature type="domain" description="Calcineurin-like phosphoesterase" evidence="12">
    <location>
        <begin position="26"/>
        <end position="262"/>
    </location>
</feature>
<feature type="chain" id="PRO_5044952134" evidence="11">
    <location>
        <begin position="22"/>
        <end position="654"/>
    </location>
</feature>
<comment type="caution">
    <text evidence="14">The sequence shown here is derived from an EMBL/GenBank/DDBJ whole genome shotgun (WGS) entry which is preliminary data.</text>
</comment>
<evidence type="ECO:0000256" key="8">
    <source>
        <dbReference type="ARBA" id="ARBA00022741"/>
    </source>
</evidence>
<dbReference type="Gene3D" id="3.90.780.10">
    <property type="entry name" value="5'-Nucleotidase, C-terminal domain"/>
    <property type="match status" value="1"/>
</dbReference>
<feature type="signal peptide" evidence="11">
    <location>
        <begin position="1"/>
        <end position="21"/>
    </location>
</feature>
<evidence type="ECO:0000259" key="12">
    <source>
        <dbReference type="Pfam" id="PF00149"/>
    </source>
</evidence>
<comment type="cofactor">
    <cofactor evidence="3">
        <name>a divalent metal cation</name>
        <dbReference type="ChEBI" id="CHEBI:60240"/>
    </cofactor>
</comment>
<dbReference type="InterPro" id="IPR029052">
    <property type="entry name" value="Metallo-depent_PP-like"/>
</dbReference>
<dbReference type="InterPro" id="IPR008334">
    <property type="entry name" value="5'-Nucleotdase_C"/>
</dbReference>
<evidence type="ECO:0000313" key="14">
    <source>
        <dbReference type="EMBL" id="GGA44120.1"/>
    </source>
</evidence>
<dbReference type="InterPro" id="IPR041827">
    <property type="entry name" value="CpdB_N"/>
</dbReference>
<dbReference type="InterPro" id="IPR004843">
    <property type="entry name" value="Calcineurin-like_PHP"/>
</dbReference>
<comment type="similarity">
    <text evidence="5 11">Belongs to the 5'-nucleotidase family.</text>
</comment>
<evidence type="ECO:0000313" key="15">
    <source>
        <dbReference type="Proteomes" id="UP000627464"/>
    </source>
</evidence>
<dbReference type="InterPro" id="IPR006146">
    <property type="entry name" value="5'-Nucleotdase_CS"/>
</dbReference>
<dbReference type="Pfam" id="PF00149">
    <property type="entry name" value="Metallophos"/>
    <property type="match status" value="1"/>
</dbReference>
<protein>
    <submittedName>
        <fullName evidence="14">2',3'-cyclic-nucleotide 2'-phosphodiesterase</fullName>
    </submittedName>
</protein>
<dbReference type="PROSITE" id="PS00786">
    <property type="entry name" value="5_NUCLEOTIDASE_2"/>
    <property type="match status" value="1"/>
</dbReference>
<keyword evidence="6" id="KW-0479">Metal-binding</keyword>
<evidence type="ECO:0000256" key="9">
    <source>
        <dbReference type="ARBA" id="ARBA00022801"/>
    </source>
</evidence>
<dbReference type="InterPro" id="IPR006294">
    <property type="entry name" value="Cyc_nuc_PDE_nucleotidase"/>
</dbReference>
<organism evidence="14 15">
    <name type="scientific">Hafnia psychrotolerans</name>
    <dbReference type="NCBI Taxonomy" id="1477018"/>
    <lineage>
        <taxon>Bacteria</taxon>
        <taxon>Pseudomonadati</taxon>
        <taxon>Pseudomonadota</taxon>
        <taxon>Gammaproteobacteria</taxon>
        <taxon>Enterobacterales</taxon>
        <taxon>Hafniaceae</taxon>
        <taxon>Hafnia</taxon>
    </lineage>
</organism>
<dbReference type="SUPFAM" id="SSF56300">
    <property type="entry name" value="Metallo-dependent phosphatases"/>
    <property type="match status" value="1"/>
</dbReference>
<dbReference type="CDD" id="cd07410">
    <property type="entry name" value="MPP_CpdB_N"/>
    <property type="match status" value="1"/>
</dbReference>
<dbReference type="PROSITE" id="PS00785">
    <property type="entry name" value="5_NUCLEOTIDASE_1"/>
    <property type="match status" value="1"/>
</dbReference>
<dbReference type="InterPro" id="IPR036907">
    <property type="entry name" value="5'-Nucleotdase_C_sf"/>
</dbReference>
<evidence type="ECO:0000256" key="10">
    <source>
        <dbReference type="ARBA" id="ARBA00023268"/>
    </source>
</evidence>
<evidence type="ECO:0000256" key="5">
    <source>
        <dbReference type="ARBA" id="ARBA00006654"/>
    </source>
</evidence>
<dbReference type="RefSeq" id="WP_188472902.1">
    <property type="nucleotide sequence ID" value="NZ_BMFZ01000004.1"/>
</dbReference>
<dbReference type="NCBIfam" id="NF006938">
    <property type="entry name" value="PRK09420.1"/>
    <property type="match status" value="1"/>
</dbReference>
<evidence type="ECO:0000256" key="11">
    <source>
        <dbReference type="RuleBase" id="RU362119"/>
    </source>
</evidence>
<evidence type="ECO:0000256" key="7">
    <source>
        <dbReference type="ARBA" id="ARBA00022729"/>
    </source>
</evidence>
<dbReference type="Pfam" id="PF02872">
    <property type="entry name" value="5_nucleotid_C"/>
    <property type="match status" value="1"/>
</dbReference>
<evidence type="ECO:0000259" key="13">
    <source>
        <dbReference type="Pfam" id="PF02872"/>
    </source>
</evidence>
<dbReference type="PRINTS" id="PR01607">
    <property type="entry name" value="APYRASEFAMLY"/>
</dbReference>
<keyword evidence="15" id="KW-1185">Reference proteome</keyword>
<name>A0ABQ1GI71_9GAMM</name>
<keyword evidence="9 11" id="KW-0378">Hydrolase</keyword>
<dbReference type="SUPFAM" id="SSF55816">
    <property type="entry name" value="5'-nucleotidase (syn. UDP-sugar hydrolase), C-terminal domain"/>
    <property type="match status" value="1"/>
</dbReference>
<sequence>MITRHLTLSLLATLVAVSAHASQVDLRIMETTDLHSNMMDFDYYKDKPTDKFGLVRTASLIHAARNEVTNSVLVDNGDVIQGSPLGDYMAAKGLKKGDIHPVYKAMNTLDYVVGNLGNHEFNYGLDYLKKALSGAKFPYVNANVIDSKTGEPLFTPFLITDNAVKDRQGKTHNLRIGYIGFVPPQIMVWDKANLQGKVTVADITETAKKWIPAMRKQGADIIVAIPHSGLSGDPYKTMAENSVYYLSEVKGIDAIMFGHAHAVFPSEEFASIKGADIKQGTLNGIPAVMPGMWGDHLGVVDLVLNDNDGKWQVEAARAEARPIYDKANKKSLAAEDQSLVKVLAEDHKATRDFVSKPVGKSTDNMYSYLALVQDDPTVQIVNNAQKAYTEHFIQGDPDLANLPVLSAAAPFKVGGRKNDPASFVEVEKGDLTFRNASDLYLYPNTLVVMKVSGQEVKDWLECSAGQFNQIDVHSSKPQSLINWDGFRTYNFDVIDGVNYQIDVTQPARFDGECTLINKDAERIKNLTFNGKPIDPKATFLVATNNYRAYGGKFAGTGDKHIAFASPDENRSVVAAYIGAETQKSGAVTPTADNNWKLAPIAASQPLDIRFETSPTEKAAAFIKTYAQYPMTAKGTDDVGFEVYQLNLQTPQKIQ</sequence>
<comment type="catalytic activity">
    <reaction evidence="2">
        <text>a nucleoside 2',3'-cyclic phosphate + H2O = a nucleoside 3'-phosphate + H(+)</text>
        <dbReference type="Rhea" id="RHEA:19621"/>
        <dbReference type="ChEBI" id="CHEBI:15377"/>
        <dbReference type="ChEBI" id="CHEBI:15378"/>
        <dbReference type="ChEBI" id="CHEBI:66949"/>
        <dbReference type="ChEBI" id="CHEBI:66954"/>
        <dbReference type="EC" id="3.1.4.16"/>
    </reaction>
</comment>
<evidence type="ECO:0000256" key="2">
    <source>
        <dbReference type="ARBA" id="ARBA00001730"/>
    </source>
</evidence>
<dbReference type="EMBL" id="BMFZ01000004">
    <property type="protein sequence ID" value="GGA44120.1"/>
    <property type="molecule type" value="Genomic_DNA"/>
</dbReference>
<reference evidence="15" key="1">
    <citation type="journal article" date="2019" name="Int. J. Syst. Evol. Microbiol.">
        <title>The Global Catalogue of Microorganisms (GCM) 10K type strain sequencing project: providing services to taxonomists for standard genome sequencing and annotation.</title>
        <authorList>
            <consortium name="The Broad Institute Genomics Platform"/>
            <consortium name="The Broad Institute Genome Sequencing Center for Infectious Disease"/>
            <person name="Wu L."/>
            <person name="Ma J."/>
        </authorList>
    </citation>
    <scope>NUCLEOTIDE SEQUENCE [LARGE SCALE GENOMIC DNA]</scope>
    <source>
        <strain evidence="15">CGMCC 1.12806</strain>
    </source>
</reference>
<dbReference type="NCBIfam" id="TIGR01390">
    <property type="entry name" value="CycNucDiestase"/>
    <property type="match status" value="1"/>
</dbReference>